<keyword evidence="4 7" id="KW-0812">Transmembrane</keyword>
<evidence type="ECO:0000256" key="4">
    <source>
        <dbReference type="ARBA" id="ARBA00022692"/>
    </source>
</evidence>
<dbReference type="InterPro" id="IPR050586">
    <property type="entry name" value="CPA3_Na-H_Antiporter_D"/>
</dbReference>
<feature type="transmembrane region" description="Helical" evidence="9">
    <location>
        <begin position="241"/>
        <end position="262"/>
    </location>
</feature>
<feature type="transmembrane region" description="Helical" evidence="9">
    <location>
        <begin position="209"/>
        <end position="234"/>
    </location>
</feature>
<dbReference type="Pfam" id="PF00361">
    <property type="entry name" value="Proton_antipo_M"/>
    <property type="match status" value="1"/>
</dbReference>
<sequence length="560" mass="57108">MTDWLLIAPVLLPVLAAGLSLAVWRSAGAQRLLGTGGLLVALVDAVVLLVLSDRRGPLVLDVGGWPAPAGITLVADRLSALLLTVALAVALAVLVFAIGQGTAGSGSGDPVHAPFHPSYLLLAAGVSLAFLAGDLFNLFVAFELMLAASYVLINLDADGSRIRAGMTYTITSLLSSLLFLTAIAVVYAATGTVNLADLGGKVPDLPEGLRTVFSLLLLIVFGIKAAMVPLHFWLPDSYPTAPAPITAVLAALLTKVGLYAMVRTQTLLFPRTEPWTPLLVAAGVTLLVGILGAIAQQDLNRLLSFVLVSHIGYMLFGLSLYSVTGLTGTVLYAMHHIAVQAALFLIAGLVAAWSGTASLSRLARAAPPPGILAGLFLVSGLSLAGIPPLSGFVGKLVLLQAGVEQGGTAALALLAAALLTSLLTLYAMAKVWRAAFATGSGRPPRARPRGGGARLMVGATAGTVLIGVAVALGAGPVARVGERAAVDLLERDAYLEAVLGMRGEIPTDVREAGETGGAGGTPGAGGAAYTRGAGQDPDGGPDPGGGTDRGIHRTEERERR</sequence>
<keyword evidence="3" id="KW-1003">Cell membrane</keyword>
<feature type="transmembrane region" description="Helical" evidence="9">
    <location>
        <begin position="120"/>
        <end position="153"/>
    </location>
</feature>
<keyword evidence="6 9" id="KW-0472">Membrane</keyword>
<evidence type="ECO:0000256" key="5">
    <source>
        <dbReference type="ARBA" id="ARBA00022989"/>
    </source>
</evidence>
<feature type="transmembrane region" description="Helical" evidence="9">
    <location>
        <begin position="165"/>
        <end position="189"/>
    </location>
</feature>
<dbReference type="InterPro" id="IPR003918">
    <property type="entry name" value="NADH_UbQ_OxRdtase"/>
</dbReference>
<protein>
    <submittedName>
        <fullName evidence="11">Na+/H+ antiporter subunit D</fullName>
    </submittedName>
</protein>
<feature type="compositionally biased region" description="Low complexity" evidence="8">
    <location>
        <begin position="527"/>
        <end position="538"/>
    </location>
</feature>
<evidence type="ECO:0000256" key="9">
    <source>
        <dbReference type="SAM" id="Phobius"/>
    </source>
</evidence>
<feature type="transmembrane region" description="Helical" evidence="9">
    <location>
        <begin position="453"/>
        <end position="474"/>
    </location>
</feature>
<evidence type="ECO:0000313" key="12">
    <source>
        <dbReference type="Proteomes" id="UP001607069"/>
    </source>
</evidence>
<keyword evidence="5 9" id="KW-1133">Transmembrane helix</keyword>
<feature type="transmembrane region" description="Helical" evidence="9">
    <location>
        <begin position="80"/>
        <end position="100"/>
    </location>
</feature>
<dbReference type="EMBL" id="JBIHMK010000079">
    <property type="protein sequence ID" value="MFH0250381.1"/>
    <property type="molecule type" value="Genomic_DNA"/>
</dbReference>
<evidence type="ECO:0000256" key="7">
    <source>
        <dbReference type="RuleBase" id="RU000320"/>
    </source>
</evidence>
<accession>A0ABW7HWV3</accession>
<organism evidence="11 12">
    <name type="scientific">Streptomyces chitinivorans</name>
    <dbReference type="NCBI Taxonomy" id="1257027"/>
    <lineage>
        <taxon>Bacteria</taxon>
        <taxon>Bacillati</taxon>
        <taxon>Actinomycetota</taxon>
        <taxon>Actinomycetes</taxon>
        <taxon>Kitasatosporales</taxon>
        <taxon>Streptomycetaceae</taxon>
        <taxon>Streptomyces</taxon>
    </lineage>
</organism>
<dbReference type="PANTHER" id="PTHR42703:SF1">
    <property type="entry name" value="NA(+)_H(+) ANTIPORTER SUBUNIT D1"/>
    <property type="match status" value="1"/>
</dbReference>
<dbReference type="RefSeq" id="WP_279948743.1">
    <property type="nucleotide sequence ID" value="NZ_BAABEN010000026.1"/>
</dbReference>
<evidence type="ECO:0000256" key="3">
    <source>
        <dbReference type="ARBA" id="ARBA00022475"/>
    </source>
</evidence>
<evidence type="ECO:0000256" key="2">
    <source>
        <dbReference type="ARBA" id="ARBA00005346"/>
    </source>
</evidence>
<name>A0ABW7HWV3_9ACTN</name>
<gene>
    <name evidence="11" type="ORF">ACG5V6_19480</name>
</gene>
<feature type="transmembrane region" description="Helical" evidence="9">
    <location>
        <begin position="32"/>
        <end position="51"/>
    </location>
</feature>
<comment type="caution">
    <text evidence="11">The sequence shown here is derived from an EMBL/GenBank/DDBJ whole genome shotgun (WGS) entry which is preliminary data.</text>
</comment>
<dbReference type="Proteomes" id="UP001607069">
    <property type="component" value="Unassembled WGS sequence"/>
</dbReference>
<proteinExistence type="inferred from homology"/>
<feature type="transmembrane region" description="Helical" evidence="9">
    <location>
        <begin position="302"/>
        <end position="321"/>
    </location>
</feature>
<dbReference type="PRINTS" id="PR01437">
    <property type="entry name" value="NUOXDRDTASE4"/>
</dbReference>
<feature type="region of interest" description="Disordered" evidence="8">
    <location>
        <begin position="509"/>
        <end position="560"/>
    </location>
</feature>
<evidence type="ECO:0000256" key="6">
    <source>
        <dbReference type="ARBA" id="ARBA00023136"/>
    </source>
</evidence>
<keyword evidence="12" id="KW-1185">Reference proteome</keyword>
<feature type="transmembrane region" description="Helical" evidence="9">
    <location>
        <begin position="371"/>
        <end position="389"/>
    </location>
</feature>
<dbReference type="NCBIfam" id="NF009308">
    <property type="entry name" value="PRK12665.1"/>
    <property type="match status" value="1"/>
</dbReference>
<evidence type="ECO:0000259" key="10">
    <source>
        <dbReference type="Pfam" id="PF00361"/>
    </source>
</evidence>
<feature type="transmembrane region" description="Helical" evidence="9">
    <location>
        <begin position="333"/>
        <end position="359"/>
    </location>
</feature>
<comment type="similarity">
    <text evidence="2">Belongs to the CPA3 antiporters (TC 2.A.63) subunit D family.</text>
</comment>
<dbReference type="InterPro" id="IPR001750">
    <property type="entry name" value="ND/Mrp_TM"/>
</dbReference>
<evidence type="ECO:0000313" key="11">
    <source>
        <dbReference type="EMBL" id="MFH0250381.1"/>
    </source>
</evidence>
<feature type="transmembrane region" description="Helical" evidence="9">
    <location>
        <begin position="409"/>
        <end position="432"/>
    </location>
</feature>
<reference evidence="11 12" key="1">
    <citation type="submission" date="2024-10" db="EMBL/GenBank/DDBJ databases">
        <authorList>
            <person name="Cho J.-C."/>
        </authorList>
    </citation>
    <scope>NUCLEOTIDE SEQUENCE [LARGE SCALE GENOMIC DNA]</scope>
    <source>
        <strain evidence="11 12">KCTC29696</strain>
    </source>
</reference>
<dbReference type="PANTHER" id="PTHR42703">
    <property type="entry name" value="NADH DEHYDROGENASE"/>
    <property type="match status" value="1"/>
</dbReference>
<feature type="compositionally biased region" description="Basic and acidic residues" evidence="8">
    <location>
        <begin position="549"/>
        <end position="560"/>
    </location>
</feature>
<feature type="transmembrane region" description="Helical" evidence="9">
    <location>
        <begin position="274"/>
        <end position="295"/>
    </location>
</feature>
<evidence type="ECO:0000256" key="1">
    <source>
        <dbReference type="ARBA" id="ARBA00004651"/>
    </source>
</evidence>
<feature type="domain" description="NADH:quinone oxidoreductase/Mrp antiporter transmembrane" evidence="10">
    <location>
        <begin position="132"/>
        <end position="419"/>
    </location>
</feature>
<comment type="subcellular location">
    <subcellularLocation>
        <location evidence="1">Cell membrane</location>
        <topology evidence="1">Multi-pass membrane protein</topology>
    </subcellularLocation>
    <subcellularLocation>
        <location evidence="7">Membrane</location>
        <topology evidence="7">Multi-pass membrane protein</topology>
    </subcellularLocation>
</comment>
<evidence type="ECO:0000256" key="8">
    <source>
        <dbReference type="SAM" id="MobiDB-lite"/>
    </source>
</evidence>
<feature type="compositionally biased region" description="Gly residues" evidence="8">
    <location>
        <begin position="514"/>
        <end position="526"/>
    </location>
</feature>